<organism evidence="3 4">
    <name type="scientific">Shewanella glacialipiscicola</name>
    <dbReference type="NCBI Taxonomy" id="614069"/>
    <lineage>
        <taxon>Bacteria</taxon>
        <taxon>Pseudomonadati</taxon>
        <taxon>Pseudomonadota</taxon>
        <taxon>Gammaproteobacteria</taxon>
        <taxon>Alteromonadales</taxon>
        <taxon>Shewanellaceae</taxon>
        <taxon>Shewanella</taxon>
    </lineage>
</organism>
<dbReference type="InterPro" id="IPR051675">
    <property type="entry name" value="Endo/Exo/Phosphatase_dom_1"/>
</dbReference>
<dbReference type="SUPFAM" id="SSF47781">
    <property type="entry name" value="RuvA domain 2-like"/>
    <property type="match status" value="1"/>
</dbReference>
<evidence type="ECO:0000256" key="1">
    <source>
        <dbReference type="SAM" id="SignalP"/>
    </source>
</evidence>
<dbReference type="NCBIfam" id="TIGR00426">
    <property type="entry name" value="competence protein ComEA helix-hairpin-helix repeat region"/>
    <property type="match status" value="1"/>
</dbReference>
<dbReference type="RefSeq" id="WP_220772589.1">
    <property type="nucleotide sequence ID" value="NZ_BPFC01000010.1"/>
</dbReference>
<sequence>MKTTNRIPVIMSAMALTLLLTMPVSAAETTKAAEKMQTQVKSEASEMTSTAKKAMPDTAQVNINTASVEQLQVLKGIGAAKAQAIVDYRTKNGKFNAIDDLANVSGVGTKLIEQNRHIIKL</sequence>
<evidence type="ECO:0000313" key="3">
    <source>
        <dbReference type="EMBL" id="GMA81529.1"/>
    </source>
</evidence>
<dbReference type="Proteomes" id="UP001157046">
    <property type="component" value="Unassembled WGS sequence"/>
</dbReference>
<gene>
    <name evidence="3" type="primary">comEA</name>
    <name evidence="3" type="ORF">GCM10025855_10620</name>
</gene>
<dbReference type="PANTHER" id="PTHR21180:SF32">
    <property type="entry name" value="ENDONUCLEASE_EXONUCLEASE_PHOSPHATASE FAMILY DOMAIN-CONTAINING PROTEIN 1"/>
    <property type="match status" value="1"/>
</dbReference>
<dbReference type="InterPro" id="IPR004509">
    <property type="entry name" value="Competence_ComEA_HhH"/>
</dbReference>
<dbReference type="PANTHER" id="PTHR21180">
    <property type="entry name" value="ENDONUCLEASE/EXONUCLEASE/PHOSPHATASE FAMILY DOMAIN-CONTAINING PROTEIN 1"/>
    <property type="match status" value="1"/>
</dbReference>
<dbReference type="InterPro" id="IPR003583">
    <property type="entry name" value="Hlx-hairpin-Hlx_DNA-bd_motif"/>
</dbReference>
<evidence type="ECO:0000313" key="4">
    <source>
        <dbReference type="Proteomes" id="UP001157046"/>
    </source>
</evidence>
<dbReference type="Pfam" id="PF12836">
    <property type="entry name" value="HHH_3"/>
    <property type="match status" value="1"/>
</dbReference>
<dbReference type="InterPro" id="IPR010994">
    <property type="entry name" value="RuvA_2-like"/>
</dbReference>
<keyword evidence="4" id="KW-1185">Reference proteome</keyword>
<feature type="signal peptide" evidence="1">
    <location>
        <begin position="1"/>
        <end position="26"/>
    </location>
</feature>
<protein>
    <submittedName>
        <fullName evidence="3">Competence protein ComEA</fullName>
    </submittedName>
</protein>
<evidence type="ECO:0000259" key="2">
    <source>
        <dbReference type="SMART" id="SM00278"/>
    </source>
</evidence>
<reference evidence="4" key="1">
    <citation type="journal article" date="2019" name="Int. J. Syst. Evol. Microbiol.">
        <title>The Global Catalogue of Microorganisms (GCM) 10K type strain sequencing project: providing services to taxonomists for standard genome sequencing and annotation.</title>
        <authorList>
            <consortium name="The Broad Institute Genomics Platform"/>
            <consortium name="The Broad Institute Genome Sequencing Center for Infectious Disease"/>
            <person name="Wu L."/>
            <person name="Ma J."/>
        </authorList>
    </citation>
    <scope>NUCLEOTIDE SEQUENCE [LARGE SCALE GENOMIC DNA]</scope>
    <source>
        <strain evidence="4">NBRC 102030</strain>
    </source>
</reference>
<proteinExistence type="predicted"/>
<name>A0ABQ6J2S2_9GAMM</name>
<keyword evidence="1" id="KW-0732">Signal</keyword>
<accession>A0ABQ6J2S2</accession>
<feature type="domain" description="Helix-hairpin-helix DNA-binding motif class 1" evidence="2">
    <location>
        <begin position="69"/>
        <end position="88"/>
    </location>
</feature>
<feature type="domain" description="Helix-hairpin-helix DNA-binding motif class 1" evidence="2">
    <location>
        <begin position="99"/>
        <end position="118"/>
    </location>
</feature>
<comment type="caution">
    <text evidence="3">The sequence shown here is derived from an EMBL/GenBank/DDBJ whole genome shotgun (WGS) entry which is preliminary data.</text>
</comment>
<dbReference type="SMART" id="SM00278">
    <property type="entry name" value="HhH1"/>
    <property type="match status" value="2"/>
</dbReference>
<feature type="chain" id="PRO_5046692529" evidence="1">
    <location>
        <begin position="27"/>
        <end position="121"/>
    </location>
</feature>
<dbReference type="Gene3D" id="1.10.150.280">
    <property type="entry name" value="AF1531-like domain"/>
    <property type="match status" value="1"/>
</dbReference>
<dbReference type="EMBL" id="BSUY01000001">
    <property type="protein sequence ID" value="GMA81529.1"/>
    <property type="molecule type" value="Genomic_DNA"/>
</dbReference>